<sequence>MNEQTSTKLSKEIIETLSANDIVYAELAEDGAMGNAGGVTIYSFKDNKLNRFETSLFDNENFYSDAQKLLLEHQDQLEIENFKVDEVLFDYHYGGMGNHVFVSKRIKLKKEEGFFTFEVDNENYKIYPTVQGVFNSVAYSIENQSIR</sequence>
<protein>
    <submittedName>
        <fullName evidence="1">Uncharacterized protein</fullName>
    </submittedName>
</protein>
<dbReference type="Proteomes" id="UP000215214">
    <property type="component" value="Chromosome TJEJU"/>
</dbReference>
<accession>A0A238U8I7</accession>
<dbReference type="AlphaFoldDB" id="A0A238U8I7"/>
<proteinExistence type="predicted"/>
<organism evidence="1 2">
    <name type="scientific">Tenacibaculum jejuense</name>
    <dbReference type="NCBI Taxonomy" id="584609"/>
    <lineage>
        <taxon>Bacteria</taxon>
        <taxon>Pseudomonadati</taxon>
        <taxon>Bacteroidota</taxon>
        <taxon>Flavobacteriia</taxon>
        <taxon>Flavobacteriales</taxon>
        <taxon>Flavobacteriaceae</taxon>
        <taxon>Tenacibaculum</taxon>
    </lineage>
</organism>
<reference evidence="1 2" key="1">
    <citation type="submission" date="2017-07" db="EMBL/GenBank/DDBJ databases">
        <authorList>
            <person name="Sun Z.S."/>
            <person name="Albrecht U."/>
            <person name="Echele G."/>
            <person name="Lee C.C."/>
        </authorList>
    </citation>
    <scope>NUCLEOTIDE SEQUENCE [LARGE SCALE GENOMIC DNA]</scope>
    <source>
        <strain evidence="2">type strain: KCTC 22618</strain>
    </source>
</reference>
<gene>
    <name evidence="1" type="ORF">TJEJU_0959</name>
</gene>
<name>A0A238U8I7_9FLAO</name>
<dbReference type="KEGG" id="tje:TJEJU_0959"/>
<evidence type="ECO:0000313" key="2">
    <source>
        <dbReference type="Proteomes" id="UP000215214"/>
    </source>
</evidence>
<keyword evidence="2" id="KW-1185">Reference proteome</keyword>
<evidence type="ECO:0000313" key="1">
    <source>
        <dbReference type="EMBL" id="SNR14720.1"/>
    </source>
</evidence>
<dbReference type="RefSeq" id="WP_095069897.1">
    <property type="nucleotide sequence ID" value="NZ_LT899436.1"/>
</dbReference>
<dbReference type="EMBL" id="LT899436">
    <property type="protein sequence ID" value="SNR14720.1"/>
    <property type="molecule type" value="Genomic_DNA"/>
</dbReference>
<dbReference type="OrthoDB" id="1433518at2"/>